<protein>
    <submittedName>
        <fullName evidence="2">Uncharacterized protein</fullName>
    </submittedName>
</protein>
<keyword evidence="3" id="KW-1185">Reference proteome</keyword>
<reference evidence="2 3" key="1">
    <citation type="journal article" date="2019" name="G3 (Bethesda)">
        <title>Sequencing of a Wild Apple (Malus baccata) Genome Unravels the Differences Between Cultivated and Wild Apple Species Regarding Disease Resistance and Cold Tolerance.</title>
        <authorList>
            <person name="Chen X."/>
        </authorList>
    </citation>
    <scope>NUCLEOTIDE SEQUENCE [LARGE SCALE GENOMIC DNA]</scope>
    <source>
        <strain evidence="3">cv. Shandingzi</strain>
        <tissue evidence="2">Leaves</tissue>
    </source>
</reference>
<evidence type="ECO:0000256" key="1">
    <source>
        <dbReference type="SAM" id="SignalP"/>
    </source>
</evidence>
<feature type="signal peptide" evidence="1">
    <location>
        <begin position="1"/>
        <end position="22"/>
    </location>
</feature>
<comment type="caution">
    <text evidence="2">The sequence shown here is derived from an EMBL/GenBank/DDBJ whole genome shotgun (WGS) entry which is preliminary data.</text>
</comment>
<keyword evidence="1" id="KW-0732">Signal</keyword>
<evidence type="ECO:0000313" key="3">
    <source>
        <dbReference type="Proteomes" id="UP000315295"/>
    </source>
</evidence>
<sequence length="77" mass="8106">MFSNLVFLSSGLLAVAAPSISCNHLPKLRDLVLELRDLRVGEGLVEVDGLGHNIGNLEGENANGLLMGFGGGNTDTW</sequence>
<dbReference type="AlphaFoldDB" id="A0A540LW91"/>
<proteinExistence type="predicted"/>
<feature type="chain" id="PRO_5022025394" evidence="1">
    <location>
        <begin position="23"/>
        <end position="77"/>
    </location>
</feature>
<name>A0A540LW91_MALBA</name>
<evidence type="ECO:0000313" key="2">
    <source>
        <dbReference type="EMBL" id="TQD90781.1"/>
    </source>
</evidence>
<dbReference type="EMBL" id="VIEB01000442">
    <property type="protein sequence ID" value="TQD90781.1"/>
    <property type="molecule type" value="Genomic_DNA"/>
</dbReference>
<dbReference type="Proteomes" id="UP000315295">
    <property type="component" value="Unassembled WGS sequence"/>
</dbReference>
<accession>A0A540LW91</accession>
<organism evidence="2 3">
    <name type="scientific">Malus baccata</name>
    <name type="common">Siberian crab apple</name>
    <name type="synonym">Pyrus baccata</name>
    <dbReference type="NCBI Taxonomy" id="106549"/>
    <lineage>
        <taxon>Eukaryota</taxon>
        <taxon>Viridiplantae</taxon>
        <taxon>Streptophyta</taxon>
        <taxon>Embryophyta</taxon>
        <taxon>Tracheophyta</taxon>
        <taxon>Spermatophyta</taxon>
        <taxon>Magnoliopsida</taxon>
        <taxon>eudicotyledons</taxon>
        <taxon>Gunneridae</taxon>
        <taxon>Pentapetalae</taxon>
        <taxon>rosids</taxon>
        <taxon>fabids</taxon>
        <taxon>Rosales</taxon>
        <taxon>Rosaceae</taxon>
        <taxon>Amygdaloideae</taxon>
        <taxon>Maleae</taxon>
        <taxon>Malus</taxon>
    </lineage>
</organism>
<gene>
    <name evidence="2" type="ORF">C1H46_023621</name>
</gene>